<accession>A0A4S4C092</accession>
<protein>
    <submittedName>
        <fullName evidence="3">Iron reductase</fullName>
    </submittedName>
</protein>
<dbReference type="GO" id="GO:0051537">
    <property type="term" value="F:2 iron, 2 sulfur cluster binding"/>
    <property type="evidence" value="ECO:0007669"/>
    <property type="project" value="InterPro"/>
</dbReference>
<evidence type="ECO:0000313" key="3">
    <source>
        <dbReference type="EMBL" id="THF80976.1"/>
    </source>
</evidence>
<proteinExistence type="predicted"/>
<feature type="domain" description="Ferric siderophore reductase C-terminal" evidence="2">
    <location>
        <begin position="222"/>
        <end position="242"/>
    </location>
</feature>
<dbReference type="InterPro" id="IPR022770">
    <property type="entry name" value="IucA/IucC-like_C"/>
</dbReference>
<name>A0A4S4C092_9BACI</name>
<feature type="domain" description="Aerobactin siderophore biosynthesis IucA/IucC-like C-terminal" evidence="1">
    <location>
        <begin position="64"/>
        <end position="217"/>
    </location>
</feature>
<dbReference type="GO" id="GO:0003824">
    <property type="term" value="F:catalytic activity"/>
    <property type="evidence" value="ECO:0007669"/>
    <property type="project" value="UniProtKB-ARBA"/>
</dbReference>
<dbReference type="EMBL" id="SSNT01000005">
    <property type="protein sequence ID" value="THF80976.1"/>
    <property type="molecule type" value="Genomic_DNA"/>
</dbReference>
<evidence type="ECO:0000259" key="2">
    <source>
        <dbReference type="Pfam" id="PF11575"/>
    </source>
</evidence>
<evidence type="ECO:0000313" key="4">
    <source>
        <dbReference type="Proteomes" id="UP000310334"/>
    </source>
</evidence>
<dbReference type="AlphaFoldDB" id="A0A4S4C092"/>
<dbReference type="Proteomes" id="UP000310334">
    <property type="component" value="Unassembled WGS sequence"/>
</dbReference>
<dbReference type="Pfam" id="PF06276">
    <property type="entry name" value="FhuF"/>
    <property type="match status" value="1"/>
</dbReference>
<dbReference type="OrthoDB" id="5870636at2"/>
<dbReference type="InterPro" id="IPR024726">
    <property type="entry name" value="FhuF_C"/>
</dbReference>
<evidence type="ECO:0000259" key="1">
    <source>
        <dbReference type="Pfam" id="PF06276"/>
    </source>
</evidence>
<gene>
    <name evidence="3" type="ORF">E6W99_07365</name>
</gene>
<dbReference type="RefSeq" id="WP_136352552.1">
    <property type="nucleotide sequence ID" value="NZ_CP046266.1"/>
</dbReference>
<comment type="caution">
    <text evidence="3">The sequence shown here is derived from an EMBL/GenBank/DDBJ whole genome shotgun (WGS) entry which is preliminary data.</text>
</comment>
<reference evidence="3 4" key="1">
    <citation type="submission" date="2019-04" db="EMBL/GenBank/DDBJ databases">
        <title>Bacillus sediminilitoris sp. nov., isolated from a tidal flat sediment on the East China Sea.</title>
        <authorList>
            <person name="Wei Y."/>
            <person name="Mao H."/>
            <person name="Fang J."/>
        </authorList>
    </citation>
    <scope>NUCLEOTIDE SEQUENCE [LARGE SCALE GENOMIC DNA]</scope>
    <source>
        <strain evidence="3 4">DSL-17</strain>
    </source>
</reference>
<keyword evidence="4" id="KW-1185">Reference proteome</keyword>
<organism evidence="3 4">
    <name type="scientific">Metabacillus sediminilitoris</name>
    <dbReference type="NCBI Taxonomy" id="2567941"/>
    <lineage>
        <taxon>Bacteria</taxon>
        <taxon>Bacillati</taxon>
        <taxon>Bacillota</taxon>
        <taxon>Bacilli</taxon>
        <taxon>Bacillales</taxon>
        <taxon>Bacillaceae</taxon>
        <taxon>Metabacillus</taxon>
    </lineage>
</organism>
<sequence>MAELTKTEINSLSKYRLSTEHSVKDHTFYGSDLLNPVKLKELFEGSLQHKLNTNNQHVIGSMLVKRYAFLAALVLNAMSLFNKGINCSLHNMFMQTDEKDPLWLPNFYFEDKEVTTPEMNRAQWRTSVVQTLFLENIEKVITTISKQAKVSKVILWENIAIYIFWMYETVLQDPNLSDEVAAIVQEDFHYVVMEAPPLLFGTKARNPLTQFYQPKQNDIRMRKTCCLFYLTSKNHDRCQTCPIECKK</sequence>
<dbReference type="Pfam" id="PF11575">
    <property type="entry name" value="FhuF_C"/>
    <property type="match status" value="1"/>
</dbReference>